<keyword evidence="2" id="KW-1185">Reference proteome</keyword>
<dbReference type="PANTHER" id="PTHR34387">
    <property type="entry name" value="SLR1258 PROTEIN"/>
    <property type="match status" value="1"/>
</dbReference>
<dbReference type="Pfam" id="PF04402">
    <property type="entry name" value="SIMPL"/>
    <property type="match status" value="1"/>
</dbReference>
<dbReference type="Gene3D" id="3.30.110.170">
    <property type="entry name" value="Protein of unknown function (DUF541), domain 1"/>
    <property type="match status" value="1"/>
</dbReference>
<gene>
    <name evidence="1" type="ORF">J9317_16390</name>
</gene>
<sequence length="223" mass="24445">MQYGGYMPVSGGQARDRKEYLMEVTGQGSAEASPDTAIIQLGIVTESQDVKSAQDENKVRLEKAVNALYRLGIDKENVQTISYNISPKYSFQDGKQTLEGYEVVNLLSVKTERLDQIGAIVDTAVNNGVNRVDRVQFKLENTKPYVEAALRDAVKQGYEKAVVLAQSYQVSLQSTPIKVVEVSKGFVPFEREGTALMAASAPTPVFPGSLTVTAEVLVHYRYG</sequence>
<dbReference type="EMBL" id="JAGVRK010000001">
    <property type="protein sequence ID" value="MBS2970327.1"/>
    <property type="molecule type" value="Genomic_DNA"/>
</dbReference>
<dbReference type="RefSeq" id="WP_211560406.1">
    <property type="nucleotide sequence ID" value="NZ_JAGVRK010000001.1"/>
</dbReference>
<name>A0ABS5LI03_9BACI</name>
<accession>A0ABS5LI03</accession>
<dbReference type="InterPro" id="IPR052022">
    <property type="entry name" value="26kDa_periplasmic_antigen"/>
</dbReference>
<evidence type="ECO:0000313" key="2">
    <source>
        <dbReference type="Proteomes" id="UP000682403"/>
    </source>
</evidence>
<dbReference type="PANTHER" id="PTHR34387:SF1">
    <property type="entry name" value="PERIPLASMIC IMMUNOGENIC PROTEIN"/>
    <property type="match status" value="1"/>
</dbReference>
<organism evidence="1 2">
    <name type="scientific">Metabacillus flavus</name>
    <dbReference type="NCBI Taxonomy" id="2823519"/>
    <lineage>
        <taxon>Bacteria</taxon>
        <taxon>Bacillati</taxon>
        <taxon>Bacillota</taxon>
        <taxon>Bacilli</taxon>
        <taxon>Bacillales</taxon>
        <taxon>Bacillaceae</taxon>
        <taxon>Metabacillus</taxon>
    </lineage>
</organism>
<reference evidence="1 2" key="1">
    <citation type="submission" date="2021-04" db="EMBL/GenBank/DDBJ databases">
        <title>Metabacillus sp. strain KIGAM252 whole genome sequence.</title>
        <authorList>
            <person name="Seo M.-J."/>
            <person name="Cho E.-S."/>
            <person name="Hwang C.Y."/>
            <person name="Yoon D.J."/>
        </authorList>
    </citation>
    <scope>NUCLEOTIDE SEQUENCE [LARGE SCALE GENOMIC DNA]</scope>
    <source>
        <strain evidence="1 2">KIGAM252</strain>
    </source>
</reference>
<proteinExistence type="predicted"/>
<dbReference type="Gene3D" id="3.30.70.2970">
    <property type="entry name" value="Protein of unknown function (DUF541), domain 2"/>
    <property type="match status" value="1"/>
</dbReference>
<evidence type="ECO:0000313" key="1">
    <source>
        <dbReference type="EMBL" id="MBS2970327.1"/>
    </source>
</evidence>
<dbReference type="Proteomes" id="UP000682403">
    <property type="component" value="Unassembled WGS sequence"/>
</dbReference>
<dbReference type="InterPro" id="IPR007497">
    <property type="entry name" value="SIMPL/DUF541"/>
</dbReference>
<comment type="caution">
    <text evidence="1">The sequence shown here is derived from an EMBL/GenBank/DDBJ whole genome shotgun (WGS) entry which is preliminary data.</text>
</comment>
<protein>
    <submittedName>
        <fullName evidence="1">SIMPL domain-containing protein</fullName>
    </submittedName>
</protein>